<reference evidence="2 3" key="1">
    <citation type="journal article" date="2019" name="Nat. Ecol. Evol.">
        <title>Megaphylogeny resolves global patterns of mushroom evolution.</title>
        <authorList>
            <person name="Varga T."/>
            <person name="Krizsan K."/>
            <person name="Foldi C."/>
            <person name="Dima B."/>
            <person name="Sanchez-Garcia M."/>
            <person name="Sanchez-Ramirez S."/>
            <person name="Szollosi G.J."/>
            <person name="Szarkandi J.G."/>
            <person name="Papp V."/>
            <person name="Albert L."/>
            <person name="Andreopoulos W."/>
            <person name="Angelini C."/>
            <person name="Antonin V."/>
            <person name="Barry K.W."/>
            <person name="Bougher N.L."/>
            <person name="Buchanan P."/>
            <person name="Buyck B."/>
            <person name="Bense V."/>
            <person name="Catcheside P."/>
            <person name="Chovatia M."/>
            <person name="Cooper J."/>
            <person name="Damon W."/>
            <person name="Desjardin D."/>
            <person name="Finy P."/>
            <person name="Geml J."/>
            <person name="Haridas S."/>
            <person name="Hughes K."/>
            <person name="Justo A."/>
            <person name="Karasinski D."/>
            <person name="Kautmanova I."/>
            <person name="Kiss B."/>
            <person name="Kocsube S."/>
            <person name="Kotiranta H."/>
            <person name="LaButti K.M."/>
            <person name="Lechner B.E."/>
            <person name="Liimatainen K."/>
            <person name="Lipzen A."/>
            <person name="Lukacs Z."/>
            <person name="Mihaltcheva S."/>
            <person name="Morgado L.N."/>
            <person name="Niskanen T."/>
            <person name="Noordeloos M.E."/>
            <person name="Ohm R.A."/>
            <person name="Ortiz-Santana B."/>
            <person name="Ovrebo C."/>
            <person name="Racz N."/>
            <person name="Riley R."/>
            <person name="Savchenko A."/>
            <person name="Shiryaev A."/>
            <person name="Soop K."/>
            <person name="Spirin V."/>
            <person name="Szebenyi C."/>
            <person name="Tomsovsky M."/>
            <person name="Tulloss R.E."/>
            <person name="Uehling J."/>
            <person name="Grigoriev I.V."/>
            <person name="Vagvolgyi C."/>
            <person name="Papp T."/>
            <person name="Martin F.M."/>
            <person name="Miettinen O."/>
            <person name="Hibbett D.S."/>
            <person name="Nagy L.G."/>
        </authorList>
    </citation>
    <scope>NUCLEOTIDE SEQUENCE [LARGE SCALE GENOMIC DNA]</scope>
    <source>
        <strain evidence="2 3">FP101781</strain>
    </source>
</reference>
<dbReference type="AlphaFoldDB" id="A0A4Y7SVE4"/>
<gene>
    <name evidence="2" type="ORF">FA13DRAFT_1796296</name>
</gene>
<organism evidence="2 3">
    <name type="scientific">Coprinellus micaceus</name>
    <name type="common">Glistening ink-cap mushroom</name>
    <name type="synonym">Coprinus micaceus</name>
    <dbReference type="NCBI Taxonomy" id="71717"/>
    <lineage>
        <taxon>Eukaryota</taxon>
        <taxon>Fungi</taxon>
        <taxon>Dikarya</taxon>
        <taxon>Basidiomycota</taxon>
        <taxon>Agaricomycotina</taxon>
        <taxon>Agaricomycetes</taxon>
        <taxon>Agaricomycetidae</taxon>
        <taxon>Agaricales</taxon>
        <taxon>Agaricineae</taxon>
        <taxon>Psathyrellaceae</taxon>
        <taxon>Coprinellus</taxon>
    </lineage>
</organism>
<protein>
    <submittedName>
        <fullName evidence="2">Uncharacterized protein</fullName>
    </submittedName>
</protein>
<dbReference type="EMBL" id="QPFP01000055">
    <property type="protein sequence ID" value="TEB25584.1"/>
    <property type="molecule type" value="Genomic_DNA"/>
</dbReference>
<evidence type="ECO:0000313" key="2">
    <source>
        <dbReference type="EMBL" id="TEB25584.1"/>
    </source>
</evidence>
<keyword evidence="3" id="KW-1185">Reference proteome</keyword>
<sequence>MSGMGMVDLGLQDTNARKRTNERAWSEPIHACFFRSEVSLISDAHFLPSPPSTTYSIPASKEGGVSRIRRPPAPRPPFPINGVSLVSTAHHLLDPRFQRTGCLSYSTPITTSTPVSDKWGVSLVSTAHPQLDPRFQSTGRLSFSTPTSAALIPASNEAGACLFISAHHHHLNPHFTRSEASLFFNAHRRLLESHFERSGASLLLNAHHHLDPHFE</sequence>
<dbReference type="Proteomes" id="UP000298030">
    <property type="component" value="Unassembled WGS sequence"/>
</dbReference>
<feature type="region of interest" description="Disordered" evidence="1">
    <location>
        <begin position="53"/>
        <end position="76"/>
    </location>
</feature>
<proteinExistence type="predicted"/>
<evidence type="ECO:0000313" key="3">
    <source>
        <dbReference type="Proteomes" id="UP000298030"/>
    </source>
</evidence>
<evidence type="ECO:0000256" key="1">
    <source>
        <dbReference type="SAM" id="MobiDB-lite"/>
    </source>
</evidence>
<name>A0A4Y7SVE4_COPMI</name>
<accession>A0A4Y7SVE4</accession>
<comment type="caution">
    <text evidence="2">The sequence shown here is derived from an EMBL/GenBank/DDBJ whole genome shotgun (WGS) entry which is preliminary data.</text>
</comment>